<dbReference type="SUPFAM" id="SSF81653">
    <property type="entry name" value="Calcium ATPase, transduction domain A"/>
    <property type="match status" value="1"/>
</dbReference>
<dbReference type="InterPro" id="IPR036412">
    <property type="entry name" value="HAD-like_sf"/>
</dbReference>
<dbReference type="PRINTS" id="PR00119">
    <property type="entry name" value="CATATPASE"/>
</dbReference>
<dbReference type="GO" id="GO:0005524">
    <property type="term" value="F:ATP binding"/>
    <property type="evidence" value="ECO:0007669"/>
    <property type="project" value="UniProtKB-KW"/>
</dbReference>
<feature type="transmembrane region" description="Helical" evidence="10">
    <location>
        <begin position="159"/>
        <end position="178"/>
    </location>
</feature>
<keyword evidence="8 10" id="KW-1133">Transmembrane helix</keyword>
<dbReference type="PRINTS" id="PR00943">
    <property type="entry name" value="CUATPASE"/>
</dbReference>
<dbReference type="GO" id="GO:0055070">
    <property type="term" value="P:copper ion homeostasis"/>
    <property type="evidence" value="ECO:0007669"/>
    <property type="project" value="TreeGrafter"/>
</dbReference>
<dbReference type="GO" id="GO:0043682">
    <property type="term" value="F:P-type divalent copper transporter activity"/>
    <property type="evidence" value="ECO:0007669"/>
    <property type="project" value="TreeGrafter"/>
</dbReference>
<keyword evidence="4" id="KW-0479">Metal-binding</keyword>
<dbReference type="Pfam" id="PF00122">
    <property type="entry name" value="E1-E2_ATPase"/>
    <property type="match status" value="1"/>
</dbReference>
<dbReference type="InterPro" id="IPR006121">
    <property type="entry name" value="HMA_dom"/>
</dbReference>
<dbReference type="EMBL" id="CAFBQH010000030">
    <property type="protein sequence ID" value="CAB5048210.1"/>
    <property type="molecule type" value="Genomic_DNA"/>
</dbReference>
<evidence type="ECO:0000256" key="7">
    <source>
        <dbReference type="ARBA" id="ARBA00022967"/>
    </source>
</evidence>
<evidence type="ECO:0000256" key="8">
    <source>
        <dbReference type="ARBA" id="ARBA00022989"/>
    </source>
</evidence>
<gene>
    <name evidence="12" type="ORF">UFOPK4293_00635</name>
</gene>
<feature type="transmembrane region" description="Helical" evidence="10">
    <location>
        <begin position="122"/>
        <end position="139"/>
    </location>
</feature>
<keyword evidence="7" id="KW-1278">Translocase</keyword>
<feature type="transmembrane region" description="Helical" evidence="10">
    <location>
        <begin position="719"/>
        <end position="738"/>
    </location>
</feature>
<evidence type="ECO:0000256" key="9">
    <source>
        <dbReference type="ARBA" id="ARBA00023136"/>
    </source>
</evidence>
<dbReference type="SUPFAM" id="SSF55008">
    <property type="entry name" value="HMA, heavy metal-associated domain"/>
    <property type="match status" value="1"/>
</dbReference>
<dbReference type="InterPro" id="IPR001757">
    <property type="entry name" value="P_typ_ATPase"/>
</dbReference>
<feature type="transmembrane region" description="Helical" evidence="10">
    <location>
        <begin position="198"/>
        <end position="217"/>
    </location>
</feature>
<dbReference type="Gene3D" id="3.40.1110.10">
    <property type="entry name" value="Calcium-transporting ATPase, cytoplasmic domain N"/>
    <property type="match status" value="1"/>
</dbReference>
<dbReference type="PROSITE" id="PS50846">
    <property type="entry name" value="HMA_2"/>
    <property type="match status" value="1"/>
</dbReference>
<protein>
    <submittedName>
        <fullName evidence="12">Unannotated protein</fullName>
    </submittedName>
</protein>
<dbReference type="Gene3D" id="2.70.150.10">
    <property type="entry name" value="Calcium-transporting ATPase, cytoplasmic transduction domain A"/>
    <property type="match status" value="1"/>
</dbReference>
<dbReference type="NCBIfam" id="TIGR01494">
    <property type="entry name" value="ATPase_P-type"/>
    <property type="match status" value="1"/>
</dbReference>
<accession>A0A6J7T5H0</accession>
<dbReference type="InterPro" id="IPR027256">
    <property type="entry name" value="P-typ_ATPase_IB"/>
</dbReference>
<dbReference type="GO" id="GO:0012505">
    <property type="term" value="C:endomembrane system"/>
    <property type="evidence" value="ECO:0007669"/>
    <property type="project" value="UniProtKB-SubCell"/>
</dbReference>
<evidence type="ECO:0000256" key="1">
    <source>
        <dbReference type="ARBA" id="ARBA00004127"/>
    </source>
</evidence>
<dbReference type="CDD" id="cd02094">
    <property type="entry name" value="P-type_ATPase_Cu-like"/>
    <property type="match status" value="1"/>
</dbReference>
<proteinExistence type="inferred from homology"/>
<dbReference type="InterPro" id="IPR023214">
    <property type="entry name" value="HAD_sf"/>
</dbReference>
<name>A0A6J7T5H0_9ZZZZ</name>
<feature type="domain" description="HMA" evidence="11">
    <location>
        <begin position="11"/>
        <end position="76"/>
    </location>
</feature>
<dbReference type="InterPro" id="IPR023298">
    <property type="entry name" value="ATPase_P-typ_TM_dom_sf"/>
</dbReference>
<dbReference type="Gene3D" id="3.30.70.100">
    <property type="match status" value="1"/>
</dbReference>
<feature type="transmembrane region" description="Helical" evidence="10">
    <location>
        <begin position="385"/>
        <end position="406"/>
    </location>
</feature>
<feature type="transmembrane region" description="Helical" evidence="10">
    <location>
        <begin position="354"/>
        <end position="373"/>
    </location>
</feature>
<organism evidence="12">
    <name type="scientific">freshwater metagenome</name>
    <dbReference type="NCBI Taxonomy" id="449393"/>
    <lineage>
        <taxon>unclassified sequences</taxon>
        <taxon>metagenomes</taxon>
        <taxon>ecological metagenomes</taxon>
    </lineage>
</organism>
<comment type="subcellular location">
    <subcellularLocation>
        <location evidence="1">Endomembrane system</location>
        <topology evidence="1">Multi-pass membrane protein</topology>
    </subcellularLocation>
</comment>
<dbReference type="Pfam" id="PF00403">
    <property type="entry name" value="HMA"/>
    <property type="match status" value="1"/>
</dbReference>
<evidence type="ECO:0000259" key="11">
    <source>
        <dbReference type="PROSITE" id="PS50846"/>
    </source>
</evidence>
<dbReference type="InterPro" id="IPR036163">
    <property type="entry name" value="HMA_dom_sf"/>
</dbReference>
<dbReference type="InterPro" id="IPR023299">
    <property type="entry name" value="ATPase_P-typ_cyto_dom_N"/>
</dbReference>
<dbReference type="Gene3D" id="3.40.50.1000">
    <property type="entry name" value="HAD superfamily/HAD-like"/>
    <property type="match status" value="1"/>
</dbReference>
<evidence type="ECO:0000313" key="12">
    <source>
        <dbReference type="EMBL" id="CAB5048210.1"/>
    </source>
</evidence>
<keyword evidence="5" id="KW-0547">Nucleotide-binding</keyword>
<dbReference type="InterPro" id="IPR044492">
    <property type="entry name" value="P_typ_ATPase_HD_dom"/>
</dbReference>
<dbReference type="FunFam" id="2.70.150.10:FF:000002">
    <property type="entry name" value="Copper-transporting ATPase 1, putative"/>
    <property type="match status" value="1"/>
</dbReference>
<keyword evidence="6" id="KW-0067">ATP-binding</keyword>
<dbReference type="SFLD" id="SFLDF00027">
    <property type="entry name" value="p-type_atpase"/>
    <property type="match status" value="1"/>
</dbReference>
<evidence type="ECO:0000256" key="2">
    <source>
        <dbReference type="ARBA" id="ARBA00006024"/>
    </source>
</evidence>
<dbReference type="InterPro" id="IPR017969">
    <property type="entry name" value="Heavy-metal-associated_CS"/>
</dbReference>
<dbReference type="InterPro" id="IPR059000">
    <property type="entry name" value="ATPase_P-type_domA"/>
</dbReference>
<dbReference type="InterPro" id="IPR018303">
    <property type="entry name" value="ATPase_P-typ_P_site"/>
</dbReference>
<feature type="transmembrane region" description="Helical" evidence="10">
    <location>
        <begin position="98"/>
        <end position="116"/>
    </location>
</feature>
<dbReference type="SFLD" id="SFLDG00002">
    <property type="entry name" value="C1.7:_P-type_atpase_like"/>
    <property type="match status" value="1"/>
</dbReference>
<dbReference type="GO" id="GO:0016887">
    <property type="term" value="F:ATP hydrolysis activity"/>
    <property type="evidence" value="ECO:0007669"/>
    <property type="project" value="InterPro"/>
</dbReference>
<dbReference type="PROSITE" id="PS01047">
    <property type="entry name" value="HMA_1"/>
    <property type="match status" value="1"/>
</dbReference>
<dbReference type="SUPFAM" id="SSF56784">
    <property type="entry name" value="HAD-like"/>
    <property type="match status" value="1"/>
</dbReference>
<evidence type="ECO:0000256" key="6">
    <source>
        <dbReference type="ARBA" id="ARBA00022840"/>
    </source>
</evidence>
<dbReference type="PANTHER" id="PTHR43520">
    <property type="entry name" value="ATP7, ISOFORM B"/>
    <property type="match status" value="1"/>
</dbReference>
<feature type="transmembrane region" description="Helical" evidence="10">
    <location>
        <begin position="694"/>
        <end position="713"/>
    </location>
</feature>
<dbReference type="CDD" id="cd00371">
    <property type="entry name" value="HMA"/>
    <property type="match status" value="1"/>
</dbReference>
<evidence type="ECO:0000256" key="4">
    <source>
        <dbReference type="ARBA" id="ARBA00022723"/>
    </source>
</evidence>
<sequence length="748" mass="78833">MSVVLPPASIIEVELAVQGMTCGACAAKIQRELNEIPGIEAAVNYATETAMVAFDGDSVSETTVIKAIEHAGYSARVMDDQPFDDDLDARLRAASIRLGISVAFTIPVVLLSMVMAWQFHNWQWWAMGLSAPVVTWGAWPFHKAAVRNALHGTSTMDTLISVGVVAATAWSIWAVVWGDAIESASHAGMTMAQSSSSHVYFEVGATVTSFILVGRFLEMRAKHSAGDALRSLLALGAKYATVLRDGVEVSIPASVVREGDMVVVRPGEKLAADGVVAEGSSSIDMSMVTGESVPVDVAVGDSVTSATVNMNGRIVVRATRVGAETTFARMAKLVREAQATKAPVQKFADKVSSIFVPTVFVISALTLVGWLYFDGDASKAFTAAVAVLIIACPCALGLATPTALMVGSGRAAQMGIVIKGIDVLQSTRRIDTVVLDKTGTVTTGVMTLVDVMCVDGVSRDEALRNAGAVEKSSEHPIARAIVRSAEQEIGVLPSLDEFESLPGVGATGRIGGLIITVGREEMFRERLVILPKVIREALASSRELGHTAVIVTWDGQAKAVISLADQPKPTSAEAIASLRLMGLAPILLTGDNATTARAIAESVGIETDEHHLYAGVMPEDKVAVVRDLQERGYAVAMVGDGVNDAAALTQADVGIAMGGGTDVAMQASDLTIVNGDLRSVPDAIRLSRATLRTIRTNVFWAFAYNVAAIPLAASGRLNPMWAGLAMASSSVFVVTNSLRLRRVKLHRS</sequence>
<dbReference type="NCBIfam" id="TIGR01525">
    <property type="entry name" value="ATPase-IB_hvy"/>
    <property type="match status" value="1"/>
</dbReference>
<keyword evidence="3 10" id="KW-0812">Transmembrane</keyword>
<dbReference type="SFLD" id="SFLDS00003">
    <property type="entry name" value="Haloacid_Dehalogenase"/>
    <property type="match status" value="1"/>
</dbReference>
<comment type="similarity">
    <text evidence="2">Belongs to the cation transport ATPase (P-type) (TC 3.A.3) family. Type IB subfamily.</text>
</comment>
<dbReference type="GO" id="GO:0005507">
    <property type="term" value="F:copper ion binding"/>
    <property type="evidence" value="ECO:0007669"/>
    <property type="project" value="TreeGrafter"/>
</dbReference>
<dbReference type="SUPFAM" id="SSF81665">
    <property type="entry name" value="Calcium ATPase, transmembrane domain M"/>
    <property type="match status" value="1"/>
</dbReference>
<reference evidence="12" key="1">
    <citation type="submission" date="2020-05" db="EMBL/GenBank/DDBJ databases">
        <authorList>
            <person name="Chiriac C."/>
            <person name="Salcher M."/>
            <person name="Ghai R."/>
            <person name="Kavagutti S V."/>
        </authorList>
    </citation>
    <scope>NUCLEOTIDE SEQUENCE</scope>
</reference>
<dbReference type="AlphaFoldDB" id="A0A6J7T5H0"/>
<dbReference type="PROSITE" id="PS00154">
    <property type="entry name" value="ATPASE_E1_E2"/>
    <property type="match status" value="1"/>
</dbReference>
<evidence type="ECO:0000256" key="3">
    <source>
        <dbReference type="ARBA" id="ARBA00022692"/>
    </source>
</evidence>
<keyword evidence="9 10" id="KW-0472">Membrane</keyword>
<dbReference type="PANTHER" id="PTHR43520:SF8">
    <property type="entry name" value="P-TYPE CU(+) TRANSPORTER"/>
    <property type="match status" value="1"/>
</dbReference>
<evidence type="ECO:0000256" key="5">
    <source>
        <dbReference type="ARBA" id="ARBA00022741"/>
    </source>
</evidence>
<dbReference type="NCBIfam" id="TIGR01511">
    <property type="entry name" value="ATPase-IB1_Cu"/>
    <property type="match status" value="1"/>
</dbReference>
<dbReference type="FunFam" id="3.30.70.100:FF:000005">
    <property type="entry name" value="Copper-exporting P-type ATPase A"/>
    <property type="match status" value="1"/>
</dbReference>
<evidence type="ECO:0000256" key="10">
    <source>
        <dbReference type="SAM" id="Phobius"/>
    </source>
</evidence>
<dbReference type="InterPro" id="IPR008250">
    <property type="entry name" value="ATPase_P-typ_transduc_dom_A_sf"/>
</dbReference>
<dbReference type="Pfam" id="PF00702">
    <property type="entry name" value="Hydrolase"/>
    <property type="match status" value="1"/>
</dbReference>
<dbReference type="GO" id="GO:0016020">
    <property type="term" value="C:membrane"/>
    <property type="evidence" value="ECO:0007669"/>
    <property type="project" value="InterPro"/>
</dbReference>